<reference evidence="1 2" key="1">
    <citation type="submission" date="2016-04" db="EMBL/GenBank/DDBJ databases">
        <title>ATOL: Assembling a taxonomically balanced genome-scale reconstruction of the evolutionary history of the Enterobacteriaceae.</title>
        <authorList>
            <person name="Plunkett G.III."/>
            <person name="Neeno-Eckwall E.C."/>
            <person name="Glasner J.D."/>
            <person name="Perna N.T."/>
        </authorList>
    </citation>
    <scope>NUCLEOTIDE SEQUENCE [LARGE SCALE GENOMIC DNA]</scope>
    <source>
        <strain evidence="1 2">ATCC 51602</strain>
    </source>
</reference>
<proteinExistence type="predicted"/>
<gene>
    <name evidence="1" type="ORF">M976_03669</name>
</gene>
<accession>A0ABX2W4E5</accession>
<name>A0ABX2W4E5_9ENTR</name>
<dbReference type="Pfam" id="PF04393">
    <property type="entry name" value="DUF535"/>
    <property type="match status" value="1"/>
</dbReference>
<comment type="caution">
    <text evidence="1">The sequence shown here is derived from an EMBL/GenBank/DDBJ whole genome shotgun (WGS) entry which is preliminary data.</text>
</comment>
<protein>
    <submittedName>
        <fullName evidence="1">VirK family virulence factor</fullName>
    </submittedName>
</protein>
<evidence type="ECO:0000313" key="2">
    <source>
        <dbReference type="Proteomes" id="UP000078407"/>
    </source>
</evidence>
<dbReference type="Proteomes" id="UP000078407">
    <property type="component" value="Unassembled WGS sequence"/>
</dbReference>
<organism evidence="1 2">
    <name type="scientific">Buttiauxella ferragutiae ATCC 51602</name>
    <dbReference type="NCBI Taxonomy" id="1354252"/>
    <lineage>
        <taxon>Bacteria</taxon>
        <taxon>Pseudomonadati</taxon>
        <taxon>Pseudomonadota</taxon>
        <taxon>Gammaproteobacteria</taxon>
        <taxon>Enterobacterales</taxon>
        <taxon>Enterobacteriaceae</taxon>
        <taxon>Buttiauxella</taxon>
    </lineage>
</organism>
<keyword evidence="2" id="KW-1185">Reference proteome</keyword>
<dbReference type="RefSeq" id="WP_064547523.1">
    <property type="nucleotide sequence ID" value="NZ_LXEQ01000053.1"/>
</dbReference>
<dbReference type="PANTHER" id="PTHR38785:SF1">
    <property type="entry name" value="HOMOLOG OF VIRK"/>
    <property type="match status" value="1"/>
</dbReference>
<evidence type="ECO:0000313" key="1">
    <source>
        <dbReference type="EMBL" id="OAT25526.1"/>
    </source>
</evidence>
<dbReference type="InterPro" id="IPR007488">
    <property type="entry name" value="DUF535"/>
</dbReference>
<dbReference type="PANTHER" id="PTHR38785">
    <property type="entry name" value="HOMOLOG OF VIRK"/>
    <property type="match status" value="1"/>
</dbReference>
<sequence>MSDNTLLNTYLHKPRRNIISDLIAGKLLPSTIWHKRSYRFKFMLRTALFYTPTCRMLEKLGQRSDFEQMLKAQVTLPSKPHRQYLVRGLNANQRADAVINHYQFVDGLPSRQLAAALTSVSETQLVTFCGKDDSQFTLSACCAKSAEREGESTIWLRDGNENVIASLTFSVMRENDQWHLVIGGLQGPRKQISHDVIKQATRACHGLFPKRVIMEFIWQFATQTNISGIYGVSDNGHVFRALRYRLSKGRHFHASYDEFWQSIEGVKQNSWRWQLPQQLERKTLESIASKKRAEYRRRFQLLDEMAKQVAKLAA</sequence>
<dbReference type="EMBL" id="LXEQ01000053">
    <property type="protein sequence ID" value="OAT25526.1"/>
    <property type="molecule type" value="Genomic_DNA"/>
</dbReference>